<dbReference type="RefSeq" id="WP_101521891.1">
    <property type="nucleotide sequence ID" value="NZ_PKLZ01000009.1"/>
</dbReference>
<gene>
    <name evidence="1" type="ORF">CWI75_12730</name>
</gene>
<sequence>MTTNNNHFDPGQYCSRKLWQLVANEQEQSIDRQALQKAIDELAERRHYLAELERIGKLNRQH</sequence>
<protein>
    <submittedName>
        <fullName evidence="1">Uncharacterized protein</fullName>
    </submittedName>
</protein>
<name>A0A2N5Y0P8_9GAMM</name>
<reference evidence="2" key="1">
    <citation type="submission" date="2017-11" db="EMBL/GenBank/DDBJ databases">
        <title>The draft genome sequence of Chromatocurvus sp. F02.</title>
        <authorList>
            <person name="Du Z.-J."/>
            <person name="Chang Y.-Q."/>
        </authorList>
    </citation>
    <scope>NUCLEOTIDE SEQUENCE [LARGE SCALE GENOMIC DNA]</scope>
    <source>
        <strain evidence="2">F02</strain>
    </source>
</reference>
<accession>A0A2N5Y0P8</accession>
<evidence type="ECO:0000313" key="2">
    <source>
        <dbReference type="Proteomes" id="UP000234845"/>
    </source>
</evidence>
<evidence type="ECO:0000313" key="1">
    <source>
        <dbReference type="EMBL" id="PLW81956.1"/>
    </source>
</evidence>
<organism evidence="1 2">
    <name type="scientific">Kineobactrum sediminis</name>
    <dbReference type="NCBI Taxonomy" id="1905677"/>
    <lineage>
        <taxon>Bacteria</taxon>
        <taxon>Pseudomonadati</taxon>
        <taxon>Pseudomonadota</taxon>
        <taxon>Gammaproteobacteria</taxon>
        <taxon>Cellvibrionales</taxon>
        <taxon>Halieaceae</taxon>
        <taxon>Kineobactrum</taxon>
    </lineage>
</organism>
<dbReference type="Proteomes" id="UP000234845">
    <property type="component" value="Unassembled WGS sequence"/>
</dbReference>
<comment type="caution">
    <text evidence="1">The sequence shown here is derived from an EMBL/GenBank/DDBJ whole genome shotgun (WGS) entry which is preliminary data.</text>
</comment>
<dbReference type="OrthoDB" id="5740644at2"/>
<keyword evidence="2" id="KW-1185">Reference proteome</keyword>
<proteinExistence type="predicted"/>
<dbReference type="EMBL" id="PKLZ01000009">
    <property type="protein sequence ID" value="PLW81956.1"/>
    <property type="molecule type" value="Genomic_DNA"/>
</dbReference>
<dbReference type="AlphaFoldDB" id="A0A2N5Y0P8"/>